<dbReference type="RefSeq" id="WP_023393141.1">
    <property type="nucleotide sequence ID" value="NZ_ASGZ01000006.1"/>
</dbReference>
<feature type="region of interest" description="Disordered" evidence="4">
    <location>
        <begin position="331"/>
        <end position="353"/>
    </location>
</feature>
<dbReference type="InterPro" id="IPR010987">
    <property type="entry name" value="Glutathione-S-Trfase_C-like"/>
</dbReference>
<sequence length="353" mass="39920">MVGGSEPADTVSDATNMLVDGEWRTDVREDEGDDGSFERSETSFRNWLDGSVPEAGADPVENPEFPAEPGRYHLYICRACPWAHRAAMTRALNGLEDAISVSLTQPERYDDGWEFSDEQPDPLYGAEYLREIYTKADDDYTGRVTVPVLWDKESETIVNNESEEIMRMLDTAFDDHGNGVDLYPADLRAEIDERIADIYPRINNGVYRAGFAGTQAAYDDAVDDLFDALDEYEELLGDRRYVAGERLTEADVVMFATLVRFDHVYHTHFRCNRRAVHEYPNLWEYAKDVFQTPGVEETVNLDHITRHYYKSHPSLNPKRIVPTGPDVVFSAPHDRDRLVGGPPAELAPDASAD</sequence>
<feature type="binding site" evidence="2">
    <location>
        <begin position="161"/>
        <end position="162"/>
    </location>
    <ligand>
        <name>glutathione</name>
        <dbReference type="ChEBI" id="CHEBI:57925"/>
    </ligand>
</feature>
<dbReference type="InterPro" id="IPR016639">
    <property type="entry name" value="GST_Omega/GSH"/>
</dbReference>
<dbReference type="PANTHER" id="PTHR32419">
    <property type="entry name" value="GLUTATHIONYL-HYDROQUINONE REDUCTASE"/>
    <property type="match status" value="1"/>
</dbReference>
<evidence type="ECO:0000313" key="6">
    <source>
        <dbReference type="EMBL" id="ESP89673.1"/>
    </source>
</evidence>
<dbReference type="InterPro" id="IPR004045">
    <property type="entry name" value="Glutathione_S-Trfase_N"/>
</dbReference>
<dbReference type="InterPro" id="IPR036282">
    <property type="entry name" value="Glutathione-S-Trfase_C_sf"/>
</dbReference>
<dbReference type="SFLD" id="SFLDS00019">
    <property type="entry name" value="Glutathione_Transferase_(cytos"/>
    <property type="match status" value="1"/>
</dbReference>
<dbReference type="SFLD" id="SFLDG01148">
    <property type="entry name" value="Xi_(cytGST)"/>
    <property type="match status" value="1"/>
</dbReference>
<dbReference type="CDD" id="cd03190">
    <property type="entry name" value="GST_C_Omega_like"/>
    <property type="match status" value="1"/>
</dbReference>
<dbReference type="Gene3D" id="1.20.1050.10">
    <property type="match status" value="1"/>
</dbReference>
<dbReference type="InterPro" id="IPR036249">
    <property type="entry name" value="Thioredoxin-like_sf"/>
</dbReference>
<protein>
    <submittedName>
        <fullName evidence="6">Glutathione transferase</fullName>
    </submittedName>
</protein>
<accession>V4HIQ3</accession>
<dbReference type="SFLD" id="SFLDG01206">
    <property type="entry name" value="Xi.1"/>
    <property type="match status" value="1"/>
</dbReference>
<name>V4HIQ3_9EURY</name>
<feature type="binding site" evidence="2">
    <location>
        <begin position="143"/>
        <end position="146"/>
    </location>
    <ligand>
        <name>glutathione</name>
        <dbReference type="ChEBI" id="CHEBI:57925"/>
    </ligand>
</feature>
<dbReference type="SUPFAM" id="SSF52833">
    <property type="entry name" value="Thioredoxin-like"/>
    <property type="match status" value="1"/>
</dbReference>
<proteinExistence type="predicted"/>
<dbReference type="Proteomes" id="UP000017840">
    <property type="component" value="Unassembled WGS sequence"/>
</dbReference>
<dbReference type="InterPro" id="IPR047047">
    <property type="entry name" value="GST_Omega-like_C"/>
</dbReference>
<feature type="region of interest" description="Disordered" evidence="4">
    <location>
        <begin position="1"/>
        <end position="43"/>
    </location>
</feature>
<feature type="site" description="Lowers pKa of active site Cys" evidence="3">
    <location>
        <position position="265"/>
    </location>
</feature>
<feature type="site" description="Lowers pKa of active site Cys" evidence="3">
    <location>
        <position position="308"/>
    </location>
</feature>
<dbReference type="PATRIC" id="fig|1324957.4.peg.561"/>
<reference evidence="6 7" key="1">
    <citation type="journal article" date="2013" name="Genome Announc.">
        <title>Draft Genome Sequence of 'Candidatus Halobonum tyrrellensis' Strain G22, Isolated from the Hypersaline Waters of Lake Tyrrell, Australia.</title>
        <authorList>
            <person name="Ugalde J.A."/>
            <person name="Narasingarao P."/>
            <person name="Kuo S."/>
            <person name="Podell S."/>
            <person name="Allen E.E."/>
        </authorList>
    </citation>
    <scope>NUCLEOTIDE SEQUENCE [LARGE SCALE GENOMIC DNA]</scope>
    <source>
        <strain evidence="6 7">G22</strain>
    </source>
</reference>
<dbReference type="Gene3D" id="3.40.30.10">
    <property type="entry name" value="Glutaredoxin"/>
    <property type="match status" value="1"/>
</dbReference>
<keyword evidence="7" id="KW-1185">Reference proteome</keyword>
<feature type="domain" description="GST C-terminal" evidence="5">
    <location>
        <begin position="184"/>
        <end position="311"/>
    </location>
</feature>
<evidence type="ECO:0000256" key="3">
    <source>
        <dbReference type="PIRSR" id="PIRSR015753-3"/>
    </source>
</evidence>
<dbReference type="Pfam" id="PF13410">
    <property type="entry name" value="GST_C_2"/>
    <property type="match status" value="1"/>
</dbReference>
<feature type="active site" description="Proton donor/acceptor" evidence="1">
    <location>
        <position position="207"/>
    </location>
</feature>
<evidence type="ECO:0000313" key="7">
    <source>
        <dbReference type="Proteomes" id="UP000017840"/>
    </source>
</evidence>
<feature type="binding site" evidence="2">
    <location>
        <position position="113"/>
    </location>
    <ligand>
        <name>glutathione</name>
        <dbReference type="ChEBI" id="CHEBI:57925"/>
    </ligand>
</feature>
<evidence type="ECO:0000256" key="4">
    <source>
        <dbReference type="SAM" id="MobiDB-lite"/>
    </source>
</evidence>
<gene>
    <name evidence="6" type="ORF">K933_02746</name>
</gene>
<dbReference type="eggNOG" id="arCOG04712">
    <property type="taxonomic scope" value="Archaea"/>
</dbReference>
<organism evidence="6 7">
    <name type="scientific">Candidatus Halobonum tyrrellensis G22</name>
    <dbReference type="NCBI Taxonomy" id="1324957"/>
    <lineage>
        <taxon>Archaea</taxon>
        <taxon>Methanobacteriati</taxon>
        <taxon>Methanobacteriota</taxon>
        <taxon>Stenosarchaea group</taxon>
        <taxon>Halobacteria</taxon>
        <taxon>Halobacteriales</taxon>
        <taxon>Haloferacaceae</taxon>
        <taxon>Candidatus Halobonum</taxon>
    </lineage>
</organism>
<dbReference type="EMBL" id="ASGZ01000006">
    <property type="protein sequence ID" value="ESP89673.1"/>
    <property type="molecule type" value="Genomic_DNA"/>
</dbReference>
<dbReference type="GO" id="GO:0005737">
    <property type="term" value="C:cytoplasm"/>
    <property type="evidence" value="ECO:0007669"/>
    <property type="project" value="TreeGrafter"/>
</dbReference>
<dbReference type="STRING" id="1324957.K933_02746"/>
<comment type="caution">
    <text evidence="6">The sequence shown here is derived from an EMBL/GenBank/DDBJ whole genome shotgun (WGS) entry which is preliminary data.</text>
</comment>
<dbReference type="Pfam" id="PF13409">
    <property type="entry name" value="GST_N_2"/>
    <property type="match status" value="1"/>
</dbReference>
<evidence type="ECO:0000259" key="5">
    <source>
        <dbReference type="PROSITE" id="PS50405"/>
    </source>
</evidence>
<dbReference type="SUPFAM" id="SSF47616">
    <property type="entry name" value="GST C-terminal domain-like"/>
    <property type="match status" value="1"/>
</dbReference>
<feature type="active site" description="Nucleophile" evidence="1">
    <location>
        <position position="80"/>
    </location>
</feature>
<dbReference type="PIRSF" id="PIRSF015753">
    <property type="entry name" value="GST"/>
    <property type="match status" value="1"/>
</dbReference>
<dbReference type="GO" id="GO:0004364">
    <property type="term" value="F:glutathione transferase activity"/>
    <property type="evidence" value="ECO:0007669"/>
    <property type="project" value="InterPro"/>
</dbReference>
<evidence type="ECO:0000256" key="1">
    <source>
        <dbReference type="PIRSR" id="PIRSR015753-1"/>
    </source>
</evidence>
<evidence type="ECO:0000256" key="2">
    <source>
        <dbReference type="PIRSR" id="PIRSR015753-2"/>
    </source>
</evidence>
<dbReference type="AlphaFoldDB" id="V4HIQ3"/>
<keyword evidence="6" id="KW-0808">Transferase</keyword>
<dbReference type="InterPro" id="IPR040079">
    <property type="entry name" value="Glutathione_S-Trfase"/>
</dbReference>
<dbReference type="PANTHER" id="PTHR32419:SF6">
    <property type="entry name" value="GLUTATHIONE S-TRANSFERASE OMEGA-LIKE 1-RELATED"/>
    <property type="match status" value="1"/>
</dbReference>
<dbReference type="PROSITE" id="PS50405">
    <property type="entry name" value="GST_CTER"/>
    <property type="match status" value="1"/>
</dbReference>